<reference evidence="3" key="3">
    <citation type="submission" date="2025-08" db="UniProtKB">
        <authorList>
            <consortium name="RefSeq"/>
        </authorList>
    </citation>
    <scope>IDENTIFICATION</scope>
    <source>
        <strain evidence="3">CBS 342.82</strain>
    </source>
</reference>
<gene>
    <name evidence="3" type="ORF">K489DRAFT_95830</name>
</gene>
<protein>
    <submittedName>
        <fullName evidence="3">Uncharacterized protein</fullName>
    </submittedName>
</protein>
<dbReference type="AlphaFoldDB" id="A0A6J3LRS2"/>
<evidence type="ECO:0000256" key="1">
    <source>
        <dbReference type="SAM" id="MobiDB-lite"/>
    </source>
</evidence>
<name>A0A6J3LRS2_9PEZI</name>
<reference evidence="3" key="2">
    <citation type="submission" date="2020-04" db="EMBL/GenBank/DDBJ databases">
        <authorList>
            <consortium name="NCBI Genome Project"/>
        </authorList>
    </citation>
    <scope>NUCLEOTIDE SEQUENCE</scope>
    <source>
        <strain evidence="3">CBS 342.82</strain>
    </source>
</reference>
<keyword evidence="2" id="KW-1185">Reference proteome</keyword>
<accession>A0A6J3LRS2</accession>
<proteinExistence type="predicted"/>
<evidence type="ECO:0000313" key="3">
    <source>
        <dbReference type="RefSeq" id="XP_033455359.1"/>
    </source>
</evidence>
<dbReference type="Proteomes" id="UP000504637">
    <property type="component" value="Unplaced"/>
</dbReference>
<sequence length="164" mass="18319">MNSTTSDCYSLHVCHLSCSAHFFSLTSLQAEPRDHQKKCRARKIRRAQSVRPGACTISAAYLQNTCNSGKGATGCLCAWLVTRGSVEAWQGETGLARHSRAGFLQLSSSSSSGSSRWYFRPIVKFENIRDPPGPCRMDGKKKRGPKKASHHMSSRERKMRSRQR</sequence>
<feature type="compositionally biased region" description="Basic residues" evidence="1">
    <location>
        <begin position="139"/>
        <end position="164"/>
    </location>
</feature>
<dbReference type="GeneID" id="54366874"/>
<organism evidence="3">
    <name type="scientific">Dissoconium aciculare CBS 342.82</name>
    <dbReference type="NCBI Taxonomy" id="1314786"/>
    <lineage>
        <taxon>Eukaryota</taxon>
        <taxon>Fungi</taxon>
        <taxon>Dikarya</taxon>
        <taxon>Ascomycota</taxon>
        <taxon>Pezizomycotina</taxon>
        <taxon>Dothideomycetes</taxon>
        <taxon>Dothideomycetidae</taxon>
        <taxon>Mycosphaerellales</taxon>
        <taxon>Dissoconiaceae</taxon>
        <taxon>Dissoconium</taxon>
    </lineage>
</organism>
<reference evidence="3" key="1">
    <citation type="submission" date="2020-01" db="EMBL/GenBank/DDBJ databases">
        <authorList>
            <consortium name="DOE Joint Genome Institute"/>
            <person name="Haridas S."/>
            <person name="Albert R."/>
            <person name="Binder M."/>
            <person name="Bloem J."/>
            <person name="Labutti K."/>
            <person name="Salamov A."/>
            <person name="Andreopoulos B."/>
            <person name="Baker S.E."/>
            <person name="Barry K."/>
            <person name="Bills G."/>
            <person name="Bluhm B.H."/>
            <person name="Cannon C."/>
            <person name="Castanera R."/>
            <person name="Culley D.E."/>
            <person name="Daum C."/>
            <person name="Ezra D."/>
            <person name="Gonzalez J.B."/>
            <person name="Henrissat B."/>
            <person name="Kuo A."/>
            <person name="Liang C."/>
            <person name="Lipzen A."/>
            <person name="Lutzoni F."/>
            <person name="Magnuson J."/>
            <person name="Mondo S."/>
            <person name="Nolan M."/>
            <person name="Ohm R."/>
            <person name="Pangilinan J."/>
            <person name="Park H.-J."/>
            <person name="Ramirez L."/>
            <person name="Alfaro M."/>
            <person name="Sun H."/>
            <person name="Tritt A."/>
            <person name="Yoshinaga Y."/>
            <person name="Zwiers L.-H."/>
            <person name="Turgeon B.G."/>
            <person name="Goodwin S.B."/>
            <person name="Spatafora J.W."/>
            <person name="Crous P.W."/>
            <person name="Grigoriev I.V."/>
        </authorList>
    </citation>
    <scope>NUCLEOTIDE SEQUENCE</scope>
    <source>
        <strain evidence="3">CBS 342.82</strain>
    </source>
</reference>
<evidence type="ECO:0000313" key="2">
    <source>
        <dbReference type="Proteomes" id="UP000504637"/>
    </source>
</evidence>
<dbReference type="RefSeq" id="XP_033455359.1">
    <property type="nucleotide sequence ID" value="XM_033609073.1"/>
</dbReference>
<feature type="region of interest" description="Disordered" evidence="1">
    <location>
        <begin position="129"/>
        <end position="164"/>
    </location>
</feature>